<name>A0A1Q9ELL8_SYMMI</name>
<dbReference type="OrthoDB" id="10301757at2759"/>
<dbReference type="EMBL" id="LSRX01000119">
    <property type="protein sequence ID" value="OLQ08353.1"/>
    <property type="molecule type" value="Genomic_DNA"/>
</dbReference>
<organism evidence="2 3">
    <name type="scientific">Symbiodinium microadriaticum</name>
    <name type="common">Dinoflagellate</name>
    <name type="synonym">Zooxanthella microadriatica</name>
    <dbReference type="NCBI Taxonomy" id="2951"/>
    <lineage>
        <taxon>Eukaryota</taxon>
        <taxon>Sar</taxon>
        <taxon>Alveolata</taxon>
        <taxon>Dinophyceae</taxon>
        <taxon>Suessiales</taxon>
        <taxon>Symbiodiniaceae</taxon>
        <taxon>Symbiodinium</taxon>
    </lineage>
</organism>
<proteinExistence type="predicted"/>
<dbReference type="Proteomes" id="UP000186817">
    <property type="component" value="Unassembled WGS sequence"/>
</dbReference>
<evidence type="ECO:0000313" key="3">
    <source>
        <dbReference type="Proteomes" id="UP000186817"/>
    </source>
</evidence>
<protein>
    <submittedName>
        <fullName evidence="2">Uncharacterized protein</fullName>
    </submittedName>
</protein>
<evidence type="ECO:0000313" key="2">
    <source>
        <dbReference type="EMBL" id="OLQ08353.1"/>
    </source>
</evidence>
<comment type="caution">
    <text evidence="2">The sequence shown here is derived from an EMBL/GenBank/DDBJ whole genome shotgun (WGS) entry which is preliminary data.</text>
</comment>
<evidence type="ECO:0000256" key="1">
    <source>
        <dbReference type="SAM" id="MobiDB-lite"/>
    </source>
</evidence>
<feature type="region of interest" description="Disordered" evidence="1">
    <location>
        <begin position="42"/>
        <end position="73"/>
    </location>
</feature>
<dbReference type="AlphaFoldDB" id="A0A1Q9ELL8"/>
<gene>
    <name evidence="2" type="ORF">AK812_SmicGene8127</name>
</gene>
<keyword evidence="3" id="KW-1185">Reference proteome</keyword>
<sequence>MEVMKAPAMVPSKLRRFARALFFGLARDRLFIAARRCIGKGGASLRDGFERPHSLDEQADSAPLQRGDSASPQRTLANAAAAGPWSGWATCHAAFASPPLSESSRHHRTSA</sequence>
<feature type="compositionally biased region" description="Basic and acidic residues" evidence="1">
    <location>
        <begin position="47"/>
        <end position="56"/>
    </location>
</feature>
<reference evidence="2 3" key="1">
    <citation type="submission" date="2016-02" db="EMBL/GenBank/DDBJ databases">
        <title>Genome analysis of coral dinoflagellate symbionts highlights evolutionary adaptations to a symbiotic lifestyle.</title>
        <authorList>
            <person name="Aranda M."/>
            <person name="Li Y."/>
            <person name="Liew Y.J."/>
            <person name="Baumgarten S."/>
            <person name="Simakov O."/>
            <person name="Wilson M."/>
            <person name="Piel J."/>
            <person name="Ashoor H."/>
            <person name="Bougouffa S."/>
            <person name="Bajic V.B."/>
            <person name="Ryu T."/>
            <person name="Ravasi T."/>
            <person name="Bayer T."/>
            <person name="Micklem G."/>
            <person name="Kim H."/>
            <person name="Bhak J."/>
            <person name="Lajeunesse T.C."/>
            <person name="Voolstra C.R."/>
        </authorList>
    </citation>
    <scope>NUCLEOTIDE SEQUENCE [LARGE SCALE GENOMIC DNA]</scope>
    <source>
        <strain evidence="2 3">CCMP2467</strain>
    </source>
</reference>
<accession>A0A1Q9ELL8</accession>